<evidence type="ECO:0000313" key="2">
    <source>
        <dbReference type="Proteomes" id="UP001174136"/>
    </source>
</evidence>
<organism evidence="1 2">
    <name type="scientific">Merluccius polli</name>
    <name type="common">Benguela hake</name>
    <name type="synonym">Merluccius cadenati</name>
    <dbReference type="NCBI Taxonomy" id="89951"/>
    <lineage>
        <taxon>Eukaryota</taxon>
        <taxon>Metazoa</taxon>
        <taxon>Chordata</taxon>
        <taxon>Craniata</taxon>
        <taxon>Vertebrata</taxon>
        <taxon>Euteleostomi</taxon>
        <taxon>Actinopterygii</taxon>
        <taxon>Neopterygii</taxon>
        <taxon>Teleostei</taxon>
        <taxon>Neoteleostei</taxon>
        <taxon>Acanthomorphata</taxon>
        <taxon>Zeiogadaria</taxon>
        <taxon>Gadariae</taxon>
        <taxon>Gadiformes</taxon>
        <taxon>Gadoidei</taxon>
        <taxon>Merlucciidae</taxon>
        <taxon>Merluccius</taxon>
    </lineage>
</organism>
<accession>A0AA47NQE8</accession>
<sequence length="900" mass="100054">MDKIRAECIFCHEKLANESLKPCKLRRHQTTKHPETVGKPKEFFIRKRELVVTSRPQNIKESFFRAGSDQRQATVASLECSLLIAQAKKPHNIGETLIKPACIKMAEILCGPQVANKFKTVPLSNNTVKDRIDRMAGNVEKTLVEKIRTRPFSIQLDETTTVAEEAILIVYVQYIEETELKQDILMSVNLTATTRGEDIFGVVDTYFTRHNIPYENIVACCTDGAAAMMGKNKGFNSRLKEKAPHCLVFHCMIHRHALAAKHLCEDLDVTLKTVVKIVNFIKARPVNKRIFAQLCEDEAHQTLLLHTEVRWLSRGRVLVRFMELKNQISEFLAVHNQKLSDEMTDEFLIKTSYLAEIFSLYNEANKRMQGADANVMECKEAVDAFVRKVEYRKNKLGKGDLQQFPLLQQQSGGKLSDALARQFTRHMEQLQEDMHSRFSDINEHVSKDAWVPATELNVKSWLSWDLTSPLKVLLSGWGVAFSLFRSSKLDAFALMGVRRPRPFLMDSGGRRAELWLMVAPKPELRVLLGVERLEIPVSFLTLPGVGVAGMRLLDGVLTTAPNLTSSSNCFVFFICLSIFSFSFSLWKLGQALLQVGPLLLLFEEVPATVVQPGGVVGLAVKLQEQLPVLLPPGDTLEQLPVVLVALLQRRHLGLVAVQQLLSEAVLEVIVRGELLPLLGAVEALVPQVGHLRSDGLDEAPDALYLQRVQPLDLGQERLHISFLGADHVFCHGLPLLLGNLQPFPQLLDFAAEFERGDVVVGEAEGILVLAHHVPLEAGLRQPLQVLHGEDDLLLDAHKLRVPPLLLLGEVGDVSAVVVQPLQGRHAVVVDAEGRGAEDVAELAVPVDECLKVVHPLLLVFLHHVEPRASVLLQLQHGGAGLLLEGGHLEFAAQVVKLLAT</sequence>
<dbReference type="PANTHER" id="PTHR45913">
    <property type="entry name" value="EPM2A-INTERACTING PROTEIN 1"/>
    <property type="match status" value="1"/>
</dbReference>
<dbReference type="SUPFAM" id="SSF53098">
    <property type="entry name" value="Ribonuclease H-like"/>
    <property type="match status" value="1"/>
</dbReference>
<name>A0AA47NQE8_MERPO</name>
<protein>
    <submittedName>
        <fullName evidence="1">SCAN domain-containing protein 3</fullName>
    </submittedName>
</protein>
<keyword evidence="2" id="KW-1185">Reference proteome</keyword>
<reference evidence="1" key="1">
    <citation type="journal article" date="2023" name="Front. Mar. Sci.">
        <title>A new Merluccius polli reference genome to investigate the effects of global change in West African waters.</title>
        <authorList>
            <person name="Mateo J.L."/>
            <person name="Blanco-Fernandez C."/>
            <person name="Garcia-Vazquez E."/>
            <person name="Machado-Schiaffino G."/>
        </authorList>
    </citation>
    <scope>NUCLEOTIDE SEQUENCE</scope>
    <source>
        <strain evidence="1">C29</strain>
        <tissue evidence="1">Fin</tissue>
    </source>
</reference>
<comment type="caution">
    <text evidence="1">The sequence shown here is derived from an EMBL/GenBank/DDBJ whole genome shotgun (WGS) entry which is preliminary data.</text>
</comment>
<gene>
    <name evidence="1" type="primary">ZBED9_26</name>
    <name evidence="1" type="ORF">N1851_030875</name>
</gene>
<dbReference type="EMBL" id="JAOPHQ010005979">
    <property type="protein sequence ID" value="KAK0133595.1"/>
    <property type="molecule type" value="Genomic_DNA"/>
</dbReference>
<dbReference type="AlphaFoldDB" id="A0AA47NQE8"/>
<evidence type="ECO:0000313" key="1">
    <source>
        <dbReference type="EMBL" id="KAK0133595.1"/>
    </source>
</evidence>
<dbReference type="PANTHER" id="PTHR45913:SF19">
    <property type="entry name" value="LOW QUALITY PROTEIN: ZINC FINGER BED DOMAIN-CONTAINING PROTEIN 5-LIKE"/>
    <property type="match status" value="1"/>
</dbReference>
<proteinExistence type="predicted"/>
<dbReference type="Proteomes" id="UP001174136">
    <property type="component" value="Unassembled WGS sequence"/>
</dbReference>
<dbReference type="InterPro" id="IPR012337">
    <property type="entry name" value="RNaseH-like_sf"/>
</dbReference>